<dbReference type="EMBL" id="CAJVPV010042430">
    <property type="protein sequence ID" value="CAG8763971.1"/>
    <property type="molecule type" value="Genomic_DNA"/>
</dbReference>
<feature type="non-terminal residue" evidence="1">
    <location>
        <position position="48"/>
    </location>
</feature>
<keyword evidence="2" id="KW-1185">Reference proteome</keyword>
<dbReference type="Proteomes" id="UP000789342">
    <property type="component" value="Unassembled WGS sequence"/>
</dbReference>
<gene>
    <name evidence="1" type="ORF">AMORRO_LOCUS16130</name>
</gene>
<protein>
    <submittedName>
        <fullName evidence="1">6569_t:CDS:1</fullName>
    </submittedName>
</protein>
<name>A0A9N9J680_9GLOM</name>
<proteinExistence type="predicted"/>
<reference evidence="1" key="1">
    <citation type="submission" date="2021-06" db="EMBL/GenBank/DDBJ databases">
        <authorList>
            <person name="Kallberg Y."/>
            <person name="Tangrot J."/>
            <person name="Rosling A."/>
        </authorList>
    </citation>
    <scope>NUCLEOTIDE SEQUENCE</scope>
    <source>
        <strain evidence="1">CL551</strain>
    </source>
</reference>
<dbReference type="AlphaFoldDB" id="A0A9N9J680"/>
<feature type="non-terminal residue" evidence="1">
    <location>
        <position position="1"/>
    </location>
</feature>
<evidence type="ECO:0000313" key="2">
    <source>
        <dbReference type="Proteomes" id="UP000789342"/>
    </source>
</evidence>
<accession>A0A9N9J680</accession>
<organism evidence="1 2">
    <name type="scientific">Acaulospora morrowiae</name>
    <dbReference type="NCBI Taxonomy" id="94023"/>
    <lineage>
        <taxon>Eukaryota</taxon>
        <taxon>Fungi</taxon>
        <taxon>Fungi incertae sedis</taxon>
        <taxon>Mucoromycota</taxon>
        <taxon>Glomeromycotina</taxon>
        <taxon>Glomeromycetes</taxon>
        <taxon>Diversisporales</taxon>
        <taxon>Acaulosporaceae</taxon>
        <taxon>Acaulospora</taxon>
    </lineage>
</organism>
<comment type="caution">
    <text evidence="1">The sequence shown here is derived from an EMBL/GenBank/DDBJ whole genome shotgun (WGS) entry which is preliminary data.</text>
</comment>
<sequence>FVGNTDLAKMVSTNTSDIEVVRNFLRTPENIDISDLVNALGVMNVSLE</sequence>
<evidence type="ECO:0000313" key="1">
    <source>
        <dbReference type="EMBL" id="CAG8763971.1"/>
    </source>
</evidence>